<proteinExistence type="predicted"/>
<keyword evidence="2" id="KW-1185">Reference proteome</keyword>
<dbReference type="EMBL" id="JANJQO010001089">
    <property type="protein sequence ID" value="KAJ2972754.1"/>
    <property type="molecule type" value="Genomic_DNA"/>
</dbReference>
<accession>A0ACC1N1G5</accession>
<comment type="caution">
    <text evidence="1">The sequence shown here is derived from an EMBL/GenBank/DDBJ whole genome shotgun (WGS) entry which is preliminary data.</text>
</comment>
<evidence type="ECO:0000313" key="2">
    <source>
        <dbReference type="Proteomes" id="UP001143910"/>
    </source>
</evidence>
<gene>
    <name evidence="1" type="ORF">NQ176_g6973</name>
</gene>
<protein>
    <submittedName>
        <fullName evidence="1">Uncharacterized protein</fullName>
    </submittedName>
</protein>
<sequence length="253" mass="28130">MTSSTILCEGNSSFNYLQPFWRATESVPARNRFKKQARSPSSCKLCTSILVQEVICFDMAAFILENGLLRNDPEAIPMRPKQRARKWAPKRRTGCLTCRQRHVKCDEAKPACRRCVIASRDCIGPGYLGSSSKSLGGTAADGQRGPQASALVLRQPNLTVSPAGVKTSEKEMLQFYFFRKVAALSMAGVFDQKRRCEEGTNLSWVTEWSEEEGLRSLFVESIYGSSATTVFDKEAGFGLIAGLYAKGLFIWRE</sequence>
<dbReference type="Proteomes" id="UP001143910">
    <property type="component" value="Unassembled WGS sequence"/>
</dbReference>
<reference evidence="1" key="1">
    <citation type="submission" date="2022-08" db="EMBL/GenBank/DDBJ databases">
        <title>Genome Sequence of Lecanicillium fungicola.</title>
        <authorList>
            <person name="Buettner E."/>
        </authorList>
    </citation>
    <scope>NUCLEOTIDE SEQUENCE</scope>
    <source>
        <strain evidence="1">Babe33</strain>
    </source>
</reference>
<evidence type="ECO:0000313" key="1">
    <source>
        <dbReference type="EMBL" id="KAJ2972754.1"/>
    </source>
</evidence>
<name>A0ACC1N1G5_9HYPO</name>
<organism evidence="1 2">
    <name type="scientific">Zarea fungicola</name>
    <dbReference type="NCBI Taxonomy" id="93591"/>
    <lineage>
        <taxon>Eukaryota</taxon>
        <taxon>Fungi</taxon>
        <taxon>Dikarya</taxon>
        <taxon>Ascomycota</taxon>
        <taxon>Pezizomycotina</taxon>
        <taxon>Sordariomycetes</taxon>
        <taxon>Hypocreomycetidae</taxon>
        <taxon>Hypocreales</taxon>
        <taxon>Cordycipitaceae</taxon>
        <taxon>Zarea</taxon>
    </lineage>
</organism>